<evidence type="ECO:0000256" key="4">
    <source>
        <dbReference type="SAM" id="MobiDB-lite"/>
    </source>
</evidence>
<feature type="region of interest" description="Disordered" evidence="4">
    <location>
        <begin position="86"/>
        <end position="113"/>
    </location>
</feature>
<feature type="domain" description="BHLH" evidence="5">
    <location>
        <begin position="173"/>
        <end position="222"/>
    </location>
</feature>
<keyword evidence="2" id="KW-0804">Transcription</keyword>
<feature type="coiled-coil region" evidence="3">
    <location>
        <begin position="212"/>
        <end position="239"/>
    </location>
</feature>
<evidence type="ECO:0000313" key="6">
    <source>
        <dbReference type="EMBL" id="KAG6536923.1"/>
    </source>
</evidence>
<dbReference type="SMART" id="SM00353">
    <property type="entry name" value="HLH"/>
    <property type="match status" value="1"/>
</dbReference>
<dbReference type="AlphaFoldDB" id="A0A8J5I6S1"/>
<evidence type="ECO:0000256" key="2">
    <source>
        <dbReference type="ARBA" id="ARBA00023163"/>
    </source>
</evidence>
<dbReference type="GO" id="GO:0046983">
    <property type="term" value="F:protein dimerization activity"/>
    <property type="evidence" value="ECO:0007669"/>
    <property type="project" value="InterPro"/>
</dbReference>
<name>A0A8J5I6S1_ZINOF</name>
<organism evidence="6 7">
    <name type="scientific">Zingiber officinale</name>
    <name type="common">Ginger</name>
    <name type="synonym">Amomum zingiber</name>
    <dbReference type="NCBI Taxonomy" id="94328"/>
    <lineage>
        <taxon>Eukaryota</taxon>
        <taxon>Viridiplantae</taxon>
        <taxon>Streptophyta</taxon>
        <taxon>Embryophyta</taxon>
        <taxon>Tracheophyta</taxon>
        <taxon>Spermatophyta</taxon>
        <taxon>Magnoliopsida</taxon>
        <taxon>Liliopsida</taxon>
        <taxon>Zingiberales</taxon>
        <taxon>Zingiberaceae</taxon>
        <taxon>Zingiber</taxon>
    </lineage>
</organism>
<dbReference type="Pfam" id="PF23132">
    <property type="entry name" value="DUF7049"/>
    <property type="match status" value="1"/>
</dbReference>
<sequence length="361" mass="40708">MDGWRCNVDGDLSYAARALGSFAGPLIYSQEPGQFIYQISQKMEDPDLKGIFPFKQLKNQQQGVQFPADEAVIMKAMLAVISSTTTTPSSSAVSSPSTMSNPAGEVFGEQNNSSRRAFRPYNPVLAPKLELKEISLRGQKMIKGSICFLRRIKCDREQVEGMKTTTWPAPATSNQLHHVISERRRREKLNDSFHRLSMILPPDSKRDKASVLISARNYLKTLRAQVMDLQEKNRKLEAHLPILDHEMAEGNFQVEVMKLGSDESRSQLEQIHIKITVRVECDIVNIILRVLECLRGMRIVSIASVDARAYSPKMRISARVNLKLQIKSCDWNEALFQEAMNRAINGVAPPAEPLPFRNLDL</sequence>
<proteinExistence type="predicted"/>
<gene>
    <name evidence="6" type="ORF">ZIOFF_002001</name>
</gene>
<evidence type="ECO:0000256" key="1">
    <source>
        <dbReference type="ARBA" id="ARBA00023015"/>
    </source>
</evidence>
<evidence type="ECO:0000259" key="5">
    <source>
        <dbReference type="PROSITE" id="PS50888"/>
    </source>
</evidence>
<dbReference type="Proteomes" id="UP000734854">
    <property type="component" value="Unassembled WGS sequence"/>
</dbReference>
<protein>
    <recommendedName>
        <fullName evidence="5">BHLH domain-containing protein</fullName>
    </recommendedName>
</protein>
<dbReference type="PANTHER" id="PTHR46665:SF1">
    <property type="entry name" value="SPERMATOGENESIS- AND OOGENESIS-SPECIFIC BASIC HELIX-LOOP-HELIX-CONTAINING PROTEIN 1"/>
    <property type="match status" value="1"/>
</dbReference>
<comment type="caution">
    <text evidence="6">The sequence shown here is derived from an EMBL/GenBank/DDBJ whole genome shotgun (WGS) entry which is preliminary data.</text>
</comment>
<keyword evidence="3" id="KW-0175">Coiled coil</keyword>
<dbReference type="PANTHER" id="PTHR46665">
    <property type="entry name" value="TRANSCRIPTION FACTOR BHLH041-RELATED-RELATED"/>
    <property type="match status" value="1"/>
</dbReference>
<evidence type="ECO:0000256" key="3">
    <source>
        <dbReference type="SAM" id="Coils"/>
    </source>
</evidence>
<dbReference type="CDD" id="cd11393">
    <property type="entry name" value="bHLH_AtbHLH_like"/>
    <property type="match status" value="1"/>
</dbReference>
<dbReference type="OrthoDB" id="5778525at2759"/>
<dbReference type="InterPro" id="IPR011598">
    <property type="entry name" value="bHLH_dom"/>
</dbReference>
<keyword evidence="1" id="KW-0805">Transcription regulation</keyword>
<evidence type="ECO:0000313" key="7">
    <source>
        <dbReference type="Proteomes" id="UP000734854"/>
    </source>
</evidence>
<feature type="compositionally biased region" description="Low complexity" evidence="4">
    <location>
        <begin position="86"/>
        <end position="100"/>
    </location>
</feature>
<reference evidence="6 7" key="1">
    <citation type="submission" date="2020-08" db="EMBL/GenBank/DDBJ databases">
        <title>Plant Genome Project.</title>
        <authorList>
            <person name="Zhang R.-G."/>
        </authorList>
    </citation>
    <scope>NUCLEOTIDE SEQUENCE [LARGE SCALE GENOMIC DNA]</scope>
    <source>
        <tissue evidence="6">Rhizome</tissue>
    </source>
</reference>
<dbReference type="Pfam" id="PF00010">
    <property type="entry name" value="HLH"/>
    <property type="match status" value="1"/>
</dbReference>
<dbReference type="EMBL" id="JACMSC010000001">
    <property type="protein sequence ID" value="KAG6536923.1"/>
    <property type="molecule type" value="Genomic_DNA"/>
</dbReference>
<accession>A0A8J5I6S1</accession>
<dbReference type="InterPro" id="IPR055477">
    <property type="entry name" value="DUF7049"/>
</dbReference>
<dbReference type="InterPro" id="IPR044658">
    <property type="entry name" value="bHLH92/bHLH041-like"/>
</dbReference>
<dbReference type="PROSITE" id="PS50888">
    <property type="entry name" value="BHLH"/>
    <property type="match status" value="1"/>
</dbReference>
<dbReference type="InterPro" id="IPR045239">
    <property type="entry name" value="bHLH95_bHLH"/>
</dbReference>
<keyword evidence="7" id="KW-1185">Reference proteome</keyword>